<feature type="compositionally biased region" description="Low complexity" evidence="1">
    <location>
        <begin position="154"/>
        <end position="165"/>
    </location>
</feature>
<feature type="region of interest" description="Disordered" evidence="1">
    <location>
        <begin position="300"/>
        <end position="436"/>
    </location>
</feature>
<protein>
    <recommendedName>
        <fullName evidence="2">DUF4211 domain-containing protein</fullName>
    </recommendedName>
</protein>
<dbReference type="AlphaFoldDB" id="A0AAV9N7I8"/>
<feature type="compositionally biased region" description="Basic residues" evidence="1">
    <location>
        <begin position="1"/>
        <end position="12"/>
    </location>
</feature>
<dbReference type="PANTHER" id="PTHR14689">
    <property type="entry name" value="PHORBOL-ESTER_DAG-TYPE DOMAIN-CONTAINING PROTEIN"/>
    <property type="match status" value="1"/>
</dbReference>
<keyword evidence="4" id="KW-1185">Reference proteome</keyword>
<feature type="compositionally biased region" description="Basic residues" evidence="1">
    <location>
        <begin position="322"/>
        <end position="335"/>
    </location>
</feature>
<feature type="domain" description="DUF4211" evidence="2">
    <location>
        <begin position="445"/>
        <end position="581"/>
    </location>
</feature>
<evidence type="ECO:0000313" key="3">
    <source>
        <dbReference type="EMBL" id="KAK5049126.1"/>
    </source>
</evidence>
<feature type="compositionally biased region" description="Low complexity" evidence="1">
    <location>
        <begin position="20"/>
        <end position="35"/>
    </location>
</feature>
<sequence length="746" mass="84127">MAILRRSARSKARQTTLQFSPLSSSSPAKQSYSPSVQGRLAAVRYGGAKVNARATAERHAQIQDQDLPGEEFSLPTPEPSSQVLERDRNGGVEDQDEIEVRGEQQAKVAGSDLAEDSEGDDDLVSPAHKRRKMFDGRDMPAPLKSSPPPRRSSRLVSRSSPLPTLEDMATFATPARSSPLAKRATRLRQKQQQRSSPPTRLGRSPSVQTLDSVEIPSPSARGSLHLSDLGSAETSDDDDKILATQAPRRRRSGVAKDPFIVNDDEIQYISDDEVPEAWVPKIRKKNTRDDFVVEDEDVEYVTSDEDEIPPAKRIEKSDKHASARKLKKDSQRRRRQEQDELEDDLQNLQDSDNELSAPKTRTRGGPVTTQRDQAKEHLELLRRRRAGEKVPRVVDSDDEDEEMQDLDLGLIGHPDSDDREGSVHSSTDTDIEDNQVQLQEEDEDDFVVEDTVGRHGRPNSAIPLQFTSFASAKPRELFIHIIEWLVKNKIAPAFSRQDELYDLAFNRIDDQVKAQAGSRLISAAWGTEFKRAILARPNMKVSIMGGTDEENERNCDACNRTKHPARYEFVFSGQPYYKKTLEPLDHSDDEGEESDHNDFDRDEEGHSLPSATHRFYLGRFCAANADMGHKLTHWKYHLNANLLGYLEEQGVLSSDAILAREKLNKKKREKEAENIVDSMQETGMIADLWADFENNLNDARLGMEDFDRKGGRSKGRIGAIRSTVDGVRREWDKDRYRVTRAPSESD</sequence>
<feature type="compositionally biased region" description="Acidic residues" evidence="1">
    <location>
        <begin position="113"/>
        <end position="123"/>
    </location>
</feature>
<feature type="compositionally biased region" description="Basic and acidic residues" evidence="1">
    <location>
        <begin position="372"/>
        <end position="395"/>
    </location>
</feature>
<dbReference type="InterPro" id="IPR025451">
    <property type="entry name" value="DUF4211"/>
</dbReference>
<feature type="region of interest" description="Disordered" evidence="1">
    <location>
        <begin position="1"/>
        <end position="36"/>
    </location>
</feature>
<feature type="compositionally biased region" description="Acidic residues" evidence="1">
    <location>
        <begin position="396"/>
        <end position="405"/>
    </location>
</feature>
<dbReference type="Pfam" id="PF13926">
    <property type="entry name" value="DUF4211"/>
    <property type="match status" value="1"/>
</dbReference>
<feature type="region of interest" description="Disordered" evidence="1">
    <location>
        <begin position="581"/>
        <end position="605"/>
    </location>
</feature>
<dbReference type="EMBL" id="JAVRRD010000020">
    <property type="protein sequence ID" value="KAK5049126.1"/>
    <property type="molecule type" value="Genomic_DNA"/>
</dbReference>
<feature type="compositionally biased region" description="Basic and acidic residues" evidence="1">
    <location>
        <begin position="309"/>
        <end position="321"/>
    </location>
</feature>
<dbReference type="GO" id="GO:0005634">
    <property type="term" value="C:nucleus"/>
    <property type="evidence" value="ECO:0007669"/>
    <property type="project" value="TreeGrafter"/>
</dbReference>
<feature type="region of interest" description="Disordered" evidence="1">
    <location>
        <begin position="54"/>
        <end position="259"/>
    </location>
</feature>
<gene>
    <name evidence="3" type="ORF">LTR84_005549</name>
</gene>
<evidence type="ECO:0000313" key="4">
    <source>
        <dbReference type="Proteomes" id="UP001358417"/>
    </source>
</evidence>
<feature type="compositionally biased region" description="Basic and acidic residues" evidence="1">
    <location>
        <begin position="594"/>
        <end position="605"/>
    </location>
</feature>
<organism evidence="3 4">
    <name type="scientific">Exophiala bonariae</name>
    <dbReference type="NCBI Taxonomy" id="1690606"/>
    <lineage>
        <taxon>Eukaryota</taxon>
        <taxon>Fungi</taxon>
        <taxon>Dikarya</taxon>
        <taxon>Ascomycota</taxon>
        <taxon>Pezizomycotina</taxon>
        <taxon>Eurotiomycetes</taxon>
        <taxon>Chaetothyriomycetidae</taxon>
        <taxon>Chaetothyriales</taxon>
        <taxon>Herpotrichiellaceae</taxon>
        <taxon>Exophiala</taxon>
    </lineage>
</organism>
<dbReference type="RefSeq" id="XP_064704331.1">
    <property type="nucleotide sequence ID" value="XM_064849117.1"/>
</dbReference>
<proteinExistence type="predicted"/>
<dbReference type="PANTHER" id="PTHR14689:SF0">
    <property type="entry name" value="COILED-COIL DOMAIN-CONTAINING PROTEIN 82"/>
    <property type="match status" value="1"/>
</dbReference>
<evidence type="ECO:0000259" key="2">
    <source>
        <dbReference type="Pfam" id="PF13926"/>
    </source>
</evidence>
<evidence type="ECO:0000256" key="1">
    <source>
        <dbReference type="SAM" id="MobiDB-lite"/>
    </source>
</evidence>
<accession>A0AAV9N7I8</accession>
<dbReference type="Proteomes" id="UP001358417">
    <property type="component" value="Unassembled WGS sequence"/>
</dbReference>
<reference evidence="3 4" key="1">
    <citation type="submission" date="2023-08" db="EMBL/GenBank/DDBJ databases">
        <title>Black Yeasts Isolated from many extreme environments.</title>
        <authorList>
            <person name="Coleine C."/>
            <person name="Stajich J.E."/>
            <person name="Selbmann L."/>
        </authorList>
    </citation>
    <scope>NUCLEOTIDE SEQUENCE [LARGE SCALE GENOMIC DNA]</scope>
    <source>
        <strain evidence="3 4">CCFEE 5792</strain>
    </source>
</reference>
<comment type="caution">
    <text evidence="3">The sequence shown here is derived from an EMBL/GenBank/DDBJ whole genome shotgun (WGS) entry which is preliminary data.</text>
</comment>
<dbReference type="GeneID" id="89973726"/>
<name>A0AAV9N7I8_9EURO</name>